<organism evidence="2 3">
    <name type="scientific">Photobacterium damselae subsp. damselae</name>
    <name type="common">Listonella damsela</name>
    <dbReference type="NCBI Taxonomy" id="85581"/>
    <lineage>
        <taxon>Bacteria</taxon>
        <taxon>Pseudomonadati</taxon>
        <taxon>Pseudomonadota</taxon>
        <taxon>Gammaproteobacteria</taxon>
        <taxon>Vibrionales</taxon>
        <taxon>Vibrionaceae</taxon>
        <taxon>Photobacterium</taxon>
    </lineage>
</organism>
<feature type="domain" description="Amidohydrolase 3" evidence="1">
    <location>
        <begin position="5"/>
        <end position="111"/>
    </location>
</feature>
<dbReference type="InterPro" id="IPR013108">
    <property type="entry name" value="Amidohydro_3"/>
</dbReference>
<gene>
    <name evidence="2" type="ORF">HWA77_23260</name>
</gene>
<dbReference type="Proteomes" id="UP000533429">
    <property type="component" value="Unassembled WGS sequence"/>
</dbReference>
<dbReference type="Gene3D" id="2.30.40.10">
    <property type="entry name" value="Urease, subunit C, domain 1"/>
    <property type="match status" value="1"/>
</dbReference>
<reference evidence="2 3" key="1">
    <citation type="submission" date="2020-06" db="EMBL/GenBank/DDBJ databases">
        <title>Photobacterium damselae subsp. damselae comparative genomics.</title>
        <authorList>
            <person name="Osorio C.R."/>
        </authorList>
    </citation>
    <scope>NUCLEOTIDE SEQUENCE [LARGE SCALE GENOMIC DNA]</scope>
    <source>
        <strain evidence="2 3">TW250/03</strain>
    </source>
</reference>
<sequence>SVYQQGMKFSSHHDAPVALPDSMRVLSATVNRRSRSGDIIGPTERVSPLVALKAMTIWPAYQHFEEDRKGSIEVGKEADFVVLSENPLKIDPLNIENIRVQTTINDNAIVYQRENTNLN</sequence>
<evidence type="ECO:0000313" key="3">
    <source>
        <dbReference type="Proteomes" id="UP000533429"/>
    </source>
</evidence>
<name>A0A850R2T6_PHODD</name>
<dbReference type="InterPro" id="IPR011059">
    <property type="entry name" value="Metal-dep_hydrolase_composite"/>
</dbReference>
<dbReference type="PANTHER" id="PTHR22642">
    <property type="entry name" value="IMIDAZOLONEPROPIONASE"/>
    <property type="match status" value="1"/>
</dbReference>
<keyword evidence="2" id="KW-0378">Hydrolase</keyword>
<protein>
    <submittedName>
        <fullName evidence="2">Amidohydrolase family protein</fullName>
    </submittedName>
</protein>
<dbReference type="AlphaFoldDB" id="A0A850R2T6"/>
<evidence type="ECO:0000259" key="1">
    <source>
        <dbReference type="Pfam" id="PF07969"/>
    </source>
</evidence>
<dbReference type="GO" id="GO:0016810">
    <property type="term" value="F:hydrolase activity, acting on carbon-nitrogen (but not peptide) bonds"/>
    <property type="evidence" value="ECO:0007669"/>
    <property type="project" value="InterPro"/>
</dbReference>
<proteinExistence type="predicted"/>
<dbReference type="PANTHER" id="PTHR22642:SF2">
    <property type="entry name" value="PROTEIN LONG AFTER FAR-RED 3"/>
    <property type="match status" value="1"/>
</dbReference>
<dbReference type="SUPFAM" id="SSF51338">
    <property type="entry name" value="Composite domain of metallo-dependent hydrolases"/>
    <property type="match status" value="1"/>
</dbReference>
<dbReference type="Pfam" id="PF07969">
    <property type="entry name" value="Amidohydro_3"/>
    <property type="match status" value="1"/>
</dbReference>
<dbReference type="EMBL" id="JABXOR010001503">
    <property type="protein sequence ID" value="NVP03130.1"/>
    <property type="molecule type" value="Genomic_DNA"/>
</dbReference>
<evidence type="ECO:0000313" key="2">
    <source>
        <dbReference type="EMBL" id="NVP03130.1"/>
    </source>
</evidence>
<comment type="caution">
    <text evidence="2">The sequence shown here is derived from an EMBL/GenBank/DDBJ whole genome shotgun (WGS) entry which is preliminary data.</text>
</comment>
<accession>A0A850R2T6</accession>
<feature type="non-terminal residue" evidence="2">
    <location>
        <position position="1"/>
    </location>
</feature>
<dbReference type="Gene3D" id="3.20.20.140">
    <property type="entry name" value="Metal-dependent hydrolases"/>
    <property type="match status" value="1"/>
</dbReference>